<feature type="domain" description="DUF11" evidence="3">
    <location>
        <begin position="40"/>
        <end position="148"/>
    </location>
</feature>
<feature type="compositionally biased region" description="Polar residues" evidence="1">
    <location>
        <begin position="144"/>
        <end position="153"/>
    </location>
</feature>
<evidence type="ECO:0000256" key="1">
    <source>
        <dbReference type="SAM" id="MobiDB-lite"/>
    </source>
</evidence>
<keyword evidence="2" id="KW-0732">Signal</keyword>
<gene>
    <name evidence="4" type="ORF">C7C46_21760</name>
</gene>
<evidence type="ECO:0000313" key="4">
    <source>
        <dbReference type="EMBL" id="PYC76810.1"/>
    </source>
</evidence>
<keyword evidence="5" id="KW-1185">Reference proteome</keyword>
<feature type="region of interest" description="Disordered" evidence="1">
    <location>
        <begin position="121"/>
        <end position="153"/>
    </location>
</feature>
<dbReference type="OrthoDB" id="3854958at2"/>
<organism evidence="4 5">
    <name type="scientific">Streptomyces tateyamensis</name>
    <dbReference type="NCBI Taxonomy" id="565073"/>
    <lineage>
        <taxon>Bacteria</taxon>
        <taxon>Bacillati</taxon>
        <taxon>Actinomycetota</taxon>
        <taxon>Actinomycetes</taxon>
        <taxon>Kitasatosporales</taxon>
        <taxon>Streptomycetaceae</taxon>
        <taxon>Streptomyces</taxon>
    </lineage>
</organism>
<evidence type="ECO:0000256" key="2">
    <source>
        <dbReference type="SAM" id="SignalP"/>
    </source>
</evidence>
<name>A0A2V4NCF5_9ACTN</name>
<dbReference type="Proteomes" id="UP000248039">
    <property type="component" value="Unassembled WGS sequence"/>
</dbReference>
<feature type="chain" id="PRO_5016058341" description="DUF11 domain-containing protein" evidence="2">
    <location>
        <begin position="25"/>
        <end position="153"/>
    </location>
</feature>
<evidence type="ECO:0000259" key="3">
    <source>
        <dbReference type="Pfam" id="PF01345"/>
    </source>
</evidence>
<evidence type="ECO:0000313" key="5">
    <source>
        <dbReference type="Proteomes" id="UP000248039"/>
    </source>
</evidence>
<dbReference type="RefSeq" id="WP_110671565.1">
    <property type="nucleotide sequence ID" value="NZ_PYBW01000081.1"/>
</dbReference>
<dbReference type="AlphaFoldDB" id="A0A2V4NCF5"/>
<reference evidence="4 5" key="1">
    <citation type="submission" date="2018-03" db="EMBL/GenBank/DDBJ databases">
        <title>Bioinformatic expansion and discovery of thiopeptide antibiotics.</title>
        <authorList>
            <person name="Schwalen C.J."/>
            <person name="Hudson G.A."/>
            <person name="Mitchell D.A."/>
        </authorList>
    </citation>
    <scope>NUCLEOTIDE SEQUENCE [LARGE SCALE GENOMIC DNA]</scope>
    <source>
        <strain evidence="4 5">ATCC 21389</strain>
    </source>
</reference>
<dbReference type="GO" id="GO:0005975">
    <property type="term" value="P:carbohydrate metabolic process"/>
    <property type="evidence" value="ECO:0007669"/>
    <property type="project" value="UniProtKB-ARBA"/>
</dbReference>
<proteinExistence type="predicted"/>
<sequence>MKRNWVLALPLAGALVLAAPAAAAAPRATGADLFVVQLEPDPVAPGGTTTVHAFVANKGPGPAGEFTVTVRVPAGARAVGPYFPDNCRADEDGRRVRCTFGAGLPPQRTATALVPVQVSDEASGTLRGGRVTVHSSGDPDPANDSASYVIQVS</sequence>
<dbReference type="EMBL" id="PYBW01000081">
    <property type="protein sequence ID" value="PYC76810.1"/>
    <property type="molecule type" value="Genomic_DNA"/>
</dbReference>
<accession>A0A2V4NCF5</accession>
<comment type="caution">
    <text evidence="4">The sequence shown here is derived from an EMBL/GenBank/DDBJ whole genome shotgun (WGS) entry which is preliminary data.</text>
</comment>
<feature type="signal peptide" evidence="2">
    <location>
        <begin position="1"/>
        <end position="24"/>
    </location>
</feature>
<dbReference type="InterPro" id="IPR013783">
    <property type="entry name" value="Ig-like_fold"/>
</dbReference>
<dbReference type="Gene3D" id="2.60.40.10">
    <property type="entry name" value="Immunoglobulins"/>
    <property type="match status" value="1"/>
</dbReference>
<protein>
    <recommendedName>
        <fullName evidence="3">DUF11 domain-containing protein</fullName>
    </recommendedName>
</protein>
<dbReference type="InterPro" id="IPR001434">
    <property type="entry name" value="OmcB-like_DUF11"/>
</dbReference>
<dbReference type="Pfam" id="PF01345">
    <property type="entry name" value="DUF11"/>
    <property type="match status" value="1"/>
</dbReference>